<evidence type="ECO:0000256" key="5">
    <source>
        <dbReference type="ARBA" id="ARBA00023242"/>
    </source>
</evidence>
<dbReference type="SUPFAM" id="SSF140718">
    <property type="entry name" value="Mediator hinge subcomplex-like"/>
    <property type="match status" value="1"/>
</dbReference>
<dbReference type="WBParaSite" id="TMUE_2000009438.1">
    <property type="protein sequence ID" value="TMUE_2000009438.1"/>
    <property type="gene ID" value="WBGene00294872"/>
</dbReference>
<comment type="similarity">
    <text evidence="2 6">Belongs to the Mediator complex subunit 7 family.</text>
</comment>
<evidence type="ECO:0000256" key="6">
    <source>
        <dbReference type="RuleBase" id="RU364060"/>
    </source>
</evidence>
<keyword evidence="7" id="KW-1185">Reference proteome</keyword>
<dbReference type="Proteomes" id="UP000046395">
    <property type="component" value="Unassembled WGS sequence"/>
</dbReference>
<dbReference type="PANTHER" id="PTHR21428:SF11">
    <property type="entry name" value="MEDIATOR OF RNA POLYMERASE II TRANSCRIPTION SUBUNIT 7"/>
    <property type="match status" value="1"/>
</dbReference>
<keyword evidence="4 6" id="KW-0804">Transcription</keyword>
<evidence type="ECO:0000256" key="1">
    <source>
        <dbReference type="ARBA" id="ARBA00004123"/>
    </source>
</evidence>
<comment type="subunit">
    <text evidence="6">Component of the Mediator complex.</text>
</comment>
<dbReference type="Gene3D" id="6.10.140.200">
    <property type="match status" value="1"/>
</dbReference>
<proteinExistence type="inferred from homology"/>
<dbReference type="AlphaFoldDB" id="A0A5S6QQK5"/>
<evidence type="ECO:0000313" key="7">
    <source>
        <dbReference type="Proteomes" id="UP000046395"/>
    </source>
</evidence>
<evidence type="ECO:0000256" key="3">
    <source>
        <dbReference type="ARBA" id="ARBA00023015"/>
    </source>
</evidence>
<keyword evidence="6" id="KW-0010">Activator</keyword>
<comment type="subcellular location">
    <subcellularLocation>
        <location evidence="1 6">Nucleus</location>
    </subcellularLocation>
</comment>
<dbReference type="GO" id="GO:0006357">
    <property type="term" value="P:regulation of transcription by RNA polymerase II"/>
    <property type="evidence" value="ECO:0007669"/>
    <property type="project" value="InterPro"/>
</dbReference>
<comment type="function">
    <text evidence="6">Component of the Mediator complex, a coactivator involved in the regulated transcription of nearly all RNA polymerase II-dependent genes. Mediator functions as a bridge to convey information from gene-specific regulatory proteins to the basal RNA polymerase II transcription machinery.</text>
</comment>
<sequence>MNDRANLVSSFPSPPIHYISQYTDKNVEDGMALPPPAPIQGTYSMFGAQYSTDEPIVQPLESQCIRRLYPTGANFDRKQELKKLNHSIVANFLDLVELLIRCPSSPERERKIEDLNLLFINFHHLINEYRPHQARETLKLMLEVQCQQRLTMVRRFQTHFDAVASKLACCLDSVPENLEISFMNDAGLTKIWNQCFQCPETVEMQSVTEKSPKAREADPSDLLLCHLADEMDS</sequence>
<dbReference type="GO" id="GO:0003712">
    <property type="term" value="F:transcription coregulator activity"/>
    <property type="evidence" value="ECO:0007669"/>
    <property type="project" value="InterPro"/>
</dbReference>
<dbReference type="GO" id="GO:0016592">
    <property type="term" value="C:mediator complex"/>
    <property type="evidence" value="ECO:0007669"/>
    <property type="project" value="InterPro"/>
</dbReference>
<evidence type="ECO:0000256" key="2">
    <source>
        <dbReference type="ARBA" id="ARBA00009994"/>
    </source>
</evidence>
<protein>
    <recommendedName>
        <fullName evidence="6">Mediator of RNA polymerase II transcription subunit 7</fullName>
    </recommendedName>
</protein>
<dbReference type="InterPro" id="IPR044888">
    <property type="entry name" value="Mediatior_Med7_sf"/>
</dbReference>
<name>A0A5S6QQK5_TRIMR</name>
<dbReference type="InterPro" id="IPR037212">
    <property type="entry name" value="Med7/Med21-like"/>
</dbReference>
<dbReference type="STRING" id="70415.A0A5S6QQK5"/>
<evidence type="ECO:0000313" key="8">
    <source>
        <dbReference type="WBParaSite" id="TMUE_2000009438.1"/>
    </source>
</evidence>
<reference evidence="8" key="1">
    <citation type="submission" date="2019-12" db="UniProtKB">
        <authorList>
            <consortium name="WormBaseParasite"/>
        </authorList>
    </citation>
    <scope>IDENTIFICATION</scope>
</reference>
<dbReference type="InterPro" id="IPR009244">
    <property type="entry name" value="Mediatior_Med7"/>
</dbReference>
<dbReference type="PANTHER" id="PTHR21428">
    <property type="entry name" value="MEDIATOR OF RNA POLYMERASE II TRANSCRIPTION SUBUNIT 7"/>
    <property type="match status" value="1"/>
</dbReference>
<dbReference type="Pfam" id="PF05983">
    <property type="entry name" value="Med7"/>
    <property type="match status" value="1"/>
</dbReference>
<keyword evidence="5 6" id="KW-0539">Nucleus</keyword>
<keyword evidence="3 6" id="KW-0805">Transcription regulation</keyword>
<evidence type="ECO:0000256" key="4">
    <source>
        <dbReference type="ARBA" id="ARBA00023163"/>
    </source>
</evidence>
<organism evidence="7 8">
    <name type="scientific">Trichuris muris</name>
    <name type="common">Mouse whipworm</name>
    <dbReference type="NCBI Taxonomy" id="70415"/>
    <lineage>
        <taxon>Eukaryota</taxon>
        <taxon>Metazoa</taxon>
        <taxon>Ecdysozoa</taxon>
        <taxon>Nematoda</taxon>
        <taxon>Enoplea</taxon>
        <taxon>Dorylaimia</taxon>
        <taxon>Trichinellida</taxon>
        <taxon>Trichuridae</taxon>
        <taxon>Trichuris</taxon>
    </lineage>
</organism>
<accession>A0A5S6QQK5</accession>
<dbReference type="GO" id="GO:0070847">
    <property type="term" value="C:core mediator complex"/>
    <property type="evidence" value="ECO:0007669"/>
    <property type="project" value="TreeGrafter"/>
</dbReference>